<feature type="compositionally biased region" description="Basic and acidic residues" evidence="6">
    <location>
        <begin position="1655"/>
        <end position="1704"/>
    </location>
</feature>
<organism evidence="10 11">
    <name type="scientific">Arabis alpina</name>
    <name type="common">Alpine rock-cress</name>
    <dbReference type="NCBI Taxonomy" id="50452"/>
    <lineage>
        <taxon>Eukaryota</taxon>
        <taxon>Viridiplantae</taxon>
        <taxon>Streptophyta</taxon>
        <taxon>Embryophyta</taxon>
        <taxon>Tracheophyta</taxon>
        <taxon>Spermatophyta</taxon>
        <taxon>Magnoliopsida</taxon>
        <taxon>eudicotyledons</taxon>
        <taxon>Gunneridae</taxon>
        <taxon>Pentapetalae</taxon>
        <taxon>rosids</taxon>
        <taxon>malvids</taxon>
        <taxon>Brassicales</taxon>
        <taxon>Brassicaceae</taxon>
        <taxon>Arabideae</taxon>
        <taxon>Arabis</taxon>
    </lineage>
</organism>
<feature type="compositionally biased region" description="Basic and acidic residues" evidence="6">
    <location>
        <begin position="1462"/>
        <end position="1596"/>
    </location>
</feature>
<feature type="compositionally biased region" description="Basic and acidic residues" evidence="6">
    <location>
        <begin position="1315"/>
        <end position="1333"/>
    </location>
</feature>
<feature type="compositionally biased region" description="Basic and acidic residues" evidence="6">
    <location>
        <begin position="1616"/>
        <end position="1625"/>
    </location>
</feature>
<dbReference type="GO" id="GO:0000445">
    <property type="term" value="C:THO complex part of transcription export complex"/>
    <property type="evidence" value="ECO:0007669"/>
    <property type="project" value="TreeGrafter"/>
</dbReference>
<feature type="domain" description="THO complex subunit 2 N-terminal" evidence="9">
    <location>
        <begin position="435"/>
        <end position="588"/>
    </location>
</feature>
<comment type="similarity">
    <text evidence="2">Belongs to the THOC2 family.</text>
</comment>
<dbReference type="GO" id="GO:0006406">
    <property type="term" value="P:mRNA export from nucleus"/>
    <property type="evidence" value="ECO:0007669"/>
    <property type="project" value="InterPro"/>
</dbReference>
<feature type="region of interest" description="Disordered" evidence="6">
    <location>
        <begin position="408"/>
        <end position="435"/>
    </location>
</feature>
<evidence type="ECO:0000313" key="10">
    <source>
        <dbReference type="EMBL" id="KFK44515.1"/>
    </source>
</evidence>
<feature type="compositionally biased region" description="Basic and acidic residues" evidence="6">
    <location>
        <begin position="1766"/>
        <end position="1793"/>
    </location>
</feature>
<dbReference type="EMBL" id="CM002869">
    <property type="protein sequence ID" value="KFK44515.1"/>
    <property type="molecule type" value="Genomic_DNA"/>
</dbReference>
<dbReference type="OrthoDB" id="29024at2759"/>
<feature type="compositionally biased region" description="Basic and acidic residues" evidence="6">
    <location>
        <begin position="1438"/>
        <end position="1453"/>
    </location>
</feature>
<evidence type="ECO:0000259" key="7">
    <source>
        <dbReference type="Pfam" id="PF11262"/>
    </source>
</evidence>
<evidence type="ECO:0000256" key="2">
    <source>
        <dbReference type="ARBA" id="ARBA00007857"/>
    </source>
</evidence>
<dbReference type="GO" id="GO:0006397">
    <property type="term" value="P:mRNA processing"/>
    <property type="evidence" value="ECO:0007669"/>
    <property type="project" value="InterPro"/>
</dbReference>
<feature type="coiled-coil region" evidence="5">
    <location>
        <begin position="965"/>
        <end position="1006"/>
    </location>
</feature>
<dbReference type="InterPro" id="IPR021726">
    <property type="entry name" value="THO_THOC2_N"/>
</dbReference>
<feature type="region of interest" description="Disordered" evidence="6">
    <location>
        <begin position="1233"/>
        <end position="1803"/>
    </location>
</feature>
<evidence type="ECO:0000259" key="8">
    <source>
        <dbReference type="Pfam" id="PF11732"/>
    </source>
</evidence>
<dbReference type="GO" id="GO:0016607">
    <property type="term" value="C:nuclear speck"/>
    <property type="evidence" value="ECO:0007669"/>
    <property type="project" value="EnsemblPlants"/>
</dbReference>
<dbReference type="Pfam" id="PF16134">
    <property type="entry name" value="THOC2_N"/>
    <property type="match status" value="2"/>
</dbReference>
<proteinExistence type="inferred from homology"/>
<evidence type="ECO:0000313" key="11">
    <source>
        <dbReference type="Proteomes" id="UP000029120"/>
    </source>
</evidence>
<dbReference type="Proteomes" id="UP000029120">
    <property type="component" value="Chromosome 1"/>
</dbReference>
<feature type="compositionally biased region" description="Basic and acidic residues" evidence="6">
    <location>
        <begin position="1362"/>
        <end position="1373"/>
    </location>
</feature>
<dbReference type="InterPro" id="IPR040007">
    <property type="entry name" value="Tho2"/>
</dbReference>
<evidence type="ECO:0000256" key="1">
    <source>
        <dbReference type="ARBA" id="ARBA00004123"/>
    </source>
</evidence>
<feature type="compositionally biased region" description="Polar residues" evidence="6">
    <location>
        <begin position="1400"/>
        <end position="1413"/>
    </location>
</feature>
<reference evidence="11" key="1">
    <citation type="journal article" date="2015" name="Nat. Plants">
        <title>Genome expansion of Arabis alpina linked with retrotransposition and reduced symmetric DNA methylation.</title>
        <authorList>
            <person name="Willing E.M."/>
            <person name="Rawat V."/>
            <person name="Mandakova T."/>
            <person name="Maumus F."/>
            <person name="James G.V."/>
            <person name="Nordstroem K.J."/>
            <person name="Becker C."/>
            <person name="Warthmann N."/>
            <person name="Chica C."/>
            <person name="Szarzynska B."/>
            <person name="Zytnicki M."/>
            <person name="Albani M.C."/>
            <person name="Kiefer C."/>
            <person name="Bergonzi S."/>
            <person name="Castaings L."/>
            <person name="Mateos J.L."/>
            <person name="Berns M.C."/>
            <person name="Bujdoso N."/>
            <person name="Piofczyk T."/>
            <person name="de Lorenzo L."/>
            <person name="Barrero-Sicilia C."/>
            <person name="Mateos I."/>
            <person name="Piednoel M."/>
            <person name="Hagmann J."/>
            <person name="Chen-Min-Tao R."/>
            <person name="Iglesias-Fernandez R."/>
            <person name="Schuster S.C."/>
            <person name="Alonso-Blanco C."/>
            <person name="Roudier F."/>
            <person name="Carbonero P."/>
            <person name="Paz-Ares J."/>
            <person name="Davis S.J."/>
            <person name="Pecinka A."/>
            <person name="Quesneville H."/>
            <person name="Colot V."/>
            <person name="Lysak M.A."/>
            <person name="Weigel D."/>
            <person name="Coupland G."/>
            <person name="Schneeberger K."/>
        </authorList>
    </citation>
    <scope>NUCLEOTIDE SEQUENCE [LARGE SCALE GENOMIC DNA]</scope>
    <source>
        <strain evidence="11">cv. Pajares</strain>
    </source>
</reference>
<evidence type="ECO:0000256" key="6">
    <source>
        <dbReference type="SAM" id="MobiDB-lite"/>
    </source>
</evidence>
<dbReference type="Pfam" id="PF11262">
    <property type="entry name" value="Tho2"/>
    <property type="match status" value="1"/>
</dbReference>
<evidence type="ECO:0000256" key="5">
    <source>
        <dbReference type="SAM" id="Coils"/>
    </source>
</evidence>
<feature type="domain" description="THO complex subunitTHOC2 N-terminal" evidence="8">
    <location>
        <begin position="590"/>
        <end position="665"/>
    </location>
</feature>
<name>A0A087HQW3_ARAAL</name>
<keyword evidence="11" id="KW-1185">Reference proteome</keyword>
<dbReference type="GO" id="GO:0003729">
    <property type="term" value="F:mRNA binding"/>
    <property type="evidence" value="ECO:0007669"/>
    <property type="project" value="TreeGrafter"/>
</dbReference>
<dbReference type="OMA" id="QERWTCI"/>
<feature type="compositionally biased region" description="Pro residues" evidence="6">
    <location>
        <begin position="1600"/>
        <end position="1610"/>
    </location>
</feature>
<sequence>MSLPLLECKYVTEEFIREGKNGNYGFKLPSSVPMLRFLYEFCWILVRGELPIQSCKQVLENVKFLDNPSREELASCFADVVTQIAQDLTMSGDHRSRLTKLAKWLVESQTVPQRLFQERCEEEFLWEAEMVKIKAQDLKGKEVRLNTRLLYQQTKFNLLREESEGYAKLVTLLCRGSTSSSHNASAATMGIIKSLIGHFDLDPNRVFDIVLDCFELEQDYDTFLNLIPIFPKSHASQILGFKFQYYQRLEVTSPVPSGLYKLTALLVKEEFINLESIYAHLLPKDEEVFEDYNASSAKRFEEANKIGKINLAATGKDLMEDEKQGDVTVDLFAALDMETEAVTERLPELENNQTLGLLNGFLSVDDWYHANILFERLAPLNPVAHDQICGGLFRLIEKSITHAYRIARQTRSQNSSSTGTEKSTHTANTTPNRTSLDLPKEVFQMLNTVGPYLYRNTQLLQKICRVLRVYYLSALDLVRSSNGSSNQEGRAYENSRVHLKEVRLRVEEALGTCLLPSLQLVPANPAVGHEIWEVMSLLPYEARYRLYGEWEKDDEQNPLLLAARQVAKLDTRRILKRLAKENLKQLGRMVAKLAHANPMTVLRTIVNQIEAYRDMIAPVVDAFKYLTQLEYDILEYVVIERLAQSGRDKLKDDGINLSDWLQSLASFWGHLCKKYPSMELRGLFQYLVNQLKRGQGIELVLLQELIQQMANVQYTENLTEDQLDAMAGSETLRYHATSFGMTRNNKALVKSSNRLRDSLLSNDEPKIAIPLLLLIAQHRSLVVVNADAPYIKMVTEQFDRCHGILLQYVDFLSSAVSPPTAYARLVPSLDELVHTYHLEPEVAFLVFRPVMRLFKCRRNGDISWPLDSGESMDADSDLSESESSMILDVGTSEKAVTWSDVLDTVRTMLPSKAWNSLSPDLYATFWGLTLYDLHVPRNRYESEISKQHAALKILEEVADNSSSAITKRKKEKERIQESLDRLTSELKKHEEHVASVRRRLSREKDKWLSSCPDTLKINMEFLQRCIFPRCTFSMADSVYCAMFVHMLHSLGTPFFNTVNHIDVLICKTLQPMICCCTEYEVGRLGRFLFETLKIAYHWKSAESVYEHECGNMPGFAVYYRYPNSQRVTFGQFVKVHWKWGGRITRLLIQCLESNEYMEIRNALIMLTKISGVFPVTRKTGINLEKRVAKIKNDEREDLKVLATGVAAALAARKPSWVTDEEFSMGFLELKAPPVHTPKHTPSQNGLVGGVSQGESTGGRSNVNQQPESGGLGKDQLSKTKPLDGRTESIPLKSDQGHPKSKGGNPSDAQPSMSKKSLELKETDETPRVSDENSVKATSKYSEAELKHSSKRGASAASLNKSTKQEFGKDDGKSGKAAGRTSTSDKDLTYLESRQAGLTKASPSTAANGSLPTGSSKVKDDAADASDTQKQSSRTVHSPRHEISTSLRSSDRLQKRANAAVEDSDRISKRRKGDAEHKEHDSEARSNDRDRSAEARIDLNKTFTDDQSTHRDQDRSKDKGNERQDRDHRDRVEHKPRGDDVEKVRDKSVERYGRERSVEKGLDKGTTRNYERNKDDRSKLRHSDASLEKSQSDDHFHSQGLPPPPPLPPNIVPHSMASKEEPERRAGGTRHSQRLSPRHDERERRRSEENSSVSLDDTKRRRDDDFRDRKRDDREIITVKGEEREREREREREKSIPLKDDFEASKRRKIKRDQQVSSAEPGEFSPMPHQSSLSMGMGPSSYEGRERKSSSMSQHGGYLEEPSIRLLGKEVTSKMPRRDPDPMYDREWEDDKRQRAERKRRDRK</sequence>
<feature type="compositionally biased region" description="Basic and acidic residues" evidence="6">
    <location>
        <begin position="1275"/>
        <end position="1286"/>
    </location>
</feature>
<feature type="domain" description="THO complex subunitTHOC2 C-terminal" evidence="7">
    <location>
        <begin position="914"/>
        <end position="1209"/>
    </location>
</feature>
<accession>A0A087HQW3</accession>
<feature type="domain" description="THO complex subunit 2 N-terminal" evidence="9">
    <location>
        <begin position="37"/>
        <end position="432"/>
    </location>
</feature>
<dbReference type="Gramene" id="KFK44515">
    <property type="protein sequence ID" value="KFK44515"/>
    <property type="gene ID" value="AALP_AA1G266700"/>
</dbReference>
<evidence type="ECO:0000259" key="9">
    <source>
        <dbReference type="Pfam" id="PF16134"/>
    </source>
</evidence>
<dbReference type="PANTHER" id="PTHR21597:SF0">
    <property type="entry name" value="THO COMPLEX SUBUNIT 2"/>
    <property type="match status" value="1"/>
</dbReference>
<dbReference type="GO" id="GO:0035196">
    <property type="term" value="P:miRNA processing"/>
    <property type="evidence" value="ECO:0007669"/>
    <property type="project" value="EnsemblPlants"/>
</dbReference>
<evidence type="ECO:0000256" key="3">
    <source>
        <dbReference type="ARBA" id="ARBA00019596"/>
    </source>
</evidence>
<feature type="compositionally biased region" description="Basic and acidic residues" evidence="6">
    <location>
        <begin position="1636"/>
        <end position="1648"/>
    </location>
</feature>
<dbReference type="PANTHER" id="PTHR21597">
    <property type="entry name" value="THO2 PROTEIN"/>
    <property type="match status" value="1"/>
</dbReference>
<dbReference type="InterPro" id="IPR021418">
    <property type="entry name" value="THO_THOC2_C"/>
</dbReference>
<evidence type="ECO:0000256" key="4">
    <source>
        <dbReference type="ARBA" id="ARBA00023242"/>
    </source>
</evidence>
<dbReference type="Pfam" id="PF11732">
    <property type="entry name" value="Thoc2"/>
    <property type="match status" value="1"/>
</dbReference>
<keyword evidence="4" id="KW-0539">Nucleus</keyword>
<dbReference type="eggNOG" id="KOG1874">
    <property type="taxonomic scope" value="Eukaryota"/>
</dbReference>
<comment type="subcellular location">
    <subcellularLocation>
        <location evidence="1">Nucleus</location>
    </subcellularLocation>
</comment>
<dbReference type="InterPro" id="IPR032302">
    <property type="entry name" value="THOC2_N"/>
</dbReference>
<dbReference type="GO" id="GO:1990428">
    <property type="term" value="P:miRNA transport"/>
    <property type="evidence" value="ECO:0007669"/>
    <property type="project" value="EnsemblPlants"/>
</dbReference>
<keyword evidence="5" id="KW-0175">Coiled coil</keyword>
<feature type="compositionally biased region" description="Polar residues" evidence="6">
    <location>
        <begin position="1252"/>
        <end position="1267"/>
    </location>
</feature>
<feature type="compositionally biased region" description="Basic residues" evidence="6">
    <location>
        <begin position="1794"/>
        <end position="1803"/>
    </location>
</feature>
<protein>
    <recommendedName>
        <fullName evidence="3">THO complex subunit 2</fullName>
    </recommendedName>
</protein>
<feature type="compositionally biased region" description="Polar residues" evidence="6">
    <location>
        <begin position="409"/>
        <end position="435"/>
    </location>
</feature>
<gene>
    <name evidence="10" type="ordered locus">AALP_Aa1g266700</name>
</gene>